<evidence type="ECO:0000256" key="2">
    <source>
        <dbReference type="ARBA" id="ARBA00022679"/>
    </source>
</evidence>
<sequence>MTAAIGRPQPVLGPGAAWDRVGQELADTGSVLVYAAMPGWLPRGDADSVRHLLGRDWDRSESFVRAPMRDRFIASRLFLRHTAAAVLGTTADQVDLSYEPGGRPYVRGCDQIDVSLSHTERLMVVAVTRRGRIGVDVERADRRLVGTGSEAMACTPYERDLLDAGGAEARNGTLVRLWTLKEAYTKALGQGLRFRFTEFGFELGERGARLVRPDGTPAGGTEWTFATFHVGERYVVSAAVHDAGFGELADLSVATMLDEGLLDTLLGAPGPRQEIQPDSWAMRIASMRLRAPSLVTIAVR</sequence>
<accession>A0ABX0DT74</accession>
<protein>
    <submittedName>
        <fullName evidence="4">4'-phosphopantetheinyl transferase superfamily protein</fullName>
    </submittedName>
</protein>
<dbReference type="SUPFAM" id="SSF56214">
    <property type="entry name" value="4'-phosphopantetheinyl transferase"/>
    <property type="match status" value="2"/>
</dbReference>
<gene>
    <name evidence="4" type="ORF">G6048_17705</name>
</gene>
<name>A0ABX0DT74_9ACTN</name>
<comment type="similarity">
    <text evidence="1">Belongs to the P-Pant transferase superfamily. Gsp/Sfp/HetI/AcpT family.</text>
</comment>
<dbReference type="Pfam" id="PF01648">
    <property type="entry name" value="ACPS"/>
    <property type="match status" value="1"/>
</dbReference>
<dbReference type="RefSeq" id="WP_165340513.1">
    <property type="nucleotide sequence ID" value="NZ_JAAKZX010000049.1"/>
</dbReference>
<dbReference type="GO" id="GO:0016740">
    <property type="term" value="F:transferase activity"/>
    <property type="evidence" value="ECO:0007669"/>
    <property type="project" value="UniProtKB-KW"/>
</dbReference>
<dbReference type="Gene3D" id="3.90.470.20">
    <property type="entry name" value="4'-phosphopantetheinyl transferase domain"/>
    <property type="match status" value="2"/>
</dbReference>
<dbReference type="PANTHER" id="PTHR12215">
    <property type="entry name" value="PHOSPHOPANTETHEINE TRANSFERASE"/>
    <property type="match status" value="1"/>
</dbReference>
<dbReference type="InterPro" id="IPR008278">
    <property type="entry name" value="4-PPantetheinyl_Trfase_dom"/>
</dbReference>
<comment type="caution">
    <text evidence="4">The sequence shown here is derived from an EMBL/GenBank/DDBJ whole genome shotgun (WGS) entry which is preliminary data.</text>
</comment>
<dbReference type="PANTHER" id="PTHR12215:SF10">
    <property type="entry name" value="L-AMINOADIPATE-SEMIALDEHYDE DEHYDROGENASE-PHOSPHOPANTETHEINYL TRANSFERASE"/>
    <property type="match status" value="1"/>
</dbReference>
<evidence type="ECO:0000256" key="1">
    <source>
        <dbReference type="ARBA" id="ARBA00010990"/>
    </source>
</evidence>
<dbReference type="InterPro" id="IPR037143">
    <property type="entry name" value="4-PPantetheinyl_Trfase_dom_sf"/>
</dbReference>
<feature type="domain" description="4'-phosphopantetheinyl transferase" evidence="3">
    <location>
        <begin position="132"/>
        <end position="238"/>
    </location>
</feature>
<dbReference type="InterPro" id="IPR050559">
    <property type="entry name" value="P-Pant_transferase_sf"/>
</dbReference>
<proteinExistence type="inferred from homology"/>
<evidence type="ECO:0000259" key="3">
    <source>
        <dbReference type="Pfam" id="PF01648"/>
    </source>
</evidence>
<keyword evidence="2 4" id="KW-0808">Transferase</keyword>
<dbReference type="Proteomes" id="UP001518140">
    <property type="component" value="Unassembled WGS sequence"/>
</dbReference>
<keyword evidence="5" id="KW-1185">Reference proteome</keyword>
<reference evidence="4 5" key="1">
    <citation type="submission" date="2020-02" db="EMBL/GenBank/DDBJ databases">
        <title>Whole-genome analyses of novel actinobacteria.</title>
        <authorList>
            <person name="Sahin N."/>
            <person name="Tokatli A."/>
        </authorList>
    </citation>
    <scope>NUCLEOTIDE SEQUENCE [LARGE SCALE GENOMIC DNA]</scope>
    <source>
        <strain evidence="4 5">YC419</strain>
    </source>
</reference>
<organism evidence="4 5">
    <name type="scientific">Streptomyces ureilyticus</name>
    <dbReference type="NCBI Taxonomy" id="1775131"/>
    <lineage>
        <taxon>Bacteria</taxon>
        <taxon>Bacillati</taxon>
        <taxon>Actinomycetota</taxon>
        <taxon>Actinomycetes</taxon>
        <taxon>Kitasatosporales</taxon>
        <taxon>Streptomycetaceae</taxon>
        <taxon>Streptomyces</taxon>
    </lineage>
</organism>
<evidence type="ECO:0000313" key="4">
    <source>
        <dbReference type="EMBL" id="NGO43910.1"/>
    </source>
</evidence>
<evidence type="ECO:0000313" key="5">
    <source>
        <dbReference type="Proteomes" id="UP001518140"/>
    </source>
</evidence>
<dbReference type="EMBL" id="JAAKZX010000049">
    <property type="protein sequence ID" value="NGO43910.1"/>
    <property type="molecule type" value="Genomic_DNA"/>
</dbReference>